<reference evidence="2" key="1">
    <citation type="journal article" date="2019" name="Int. J. Syst. Evol. Microbiol.">
        <title>The Global Catalogue of Microorganisms (GCM) 10K type strain sequencing project: providing services to taxonomists for standard genome sequencing and annotation.</title>
        <authorList>
            <consortium name="The Broad Institute Genomics Platform"/>
            <consortium name="The Broad Institute Genome Sequencing Center for Infectious Disease"/>
            <person name="Wu L."/>
            <person name="Ma J."/>
        </authorList>
    </citation>
    <scope>NUCLEOTIDE SEQUENCE [LARGE SCALE GENOMIC DNA]</scope>
    <source>
        <strain evidence="2">CCUG 62114</strain>
    </source>
</reference>
<gene>
    <name evidence="1" type="ORF">ACFQ1O_09890</name>
</gene>
<organism evidence="1 2">
    <name type="scientific">Pseudofulvibacter geojedonensis</name>
    <dbReference type="NCBI Taxonomy" id="1123758"/>
    <lineage>
        <taxon>Bacteria</taxon>
        <taxon>Pseudomonadati</taxon>
        <taxon>Bacteroidota</taxon>
        <taxon>Flavobacteriia</taxon>
        <taxon>Flavobacteriales</taxon>
        <taxon>Flavobacteriaceae</taxon>
        <taxon>Pseudofulvibacter</taxon>
    </lineage>
</organism>
<accession>A0ABW3I360</accession>
<proteinExistence type="predicted"/>
<protein>
    <recommendedName>
        <fullName evidence="3">Secreted protein</fullName>
    </recommendedName>
</protein>
<evidence type="ECO:0008006" key="3">
    <source>
        <dbReference type="Google" id="ProtNLM"/>
    </source>
</evidence>
<dbReference type="RefSeq" id="WP_377715864.1">
    <property type="nucleotide sequence ID" value="NZ_JBHTJM010000009.1"/>
</dbReference>
<dbReference type="NCBIfam" id="NF047658">
    <property type="entry name" value="HYC_CC_PP"/>
    <property type="match status" value="1"/>
</dbReference>
<name>A0ABW3I360_9FLAO</name>
<sequence length="137" mass="15561">MPFKKQIAIFLSILYLSISGGFAVNLHYCGGELESVSTLLTDIVCEEEAVEDKCCSEEKDIPNDCCDDEQIDFNEVDDDTTLNTSVEFFVVNAILPNFETHQFYESEQLKKTALPYYTFQSNAPPLYKLHCSLVFYA</sequence>
<dbReference type="InterPro" id="IPR058512">
    <property type="entry name" value="DUF8199"/>
</dbReference>
<evidence type="ECO:0000313" key="1">
    <source>
        <dbReference type="EMBL" id="MFD0964315.1"/>
    </source>
</evidence>
<evidence type="ECO:0000313" key="2">
    <source>
        <dbReference type="Proteomes" id="UP001596997"/>
    </source>
</evidence>
<dbReference type="InterPro" id="IPR058060">
    <property type="entry name" value="HYC_CC_PP"/>
</dbReference>
<keyword evidence="2" id="KW-1185">Reference proteome</keyword>
<dbReference type="EMBL" id="JBHTJM010000009">
    <property type="protein sequence ID" value="MFD0964315.1"/>
    <property type="molecule type" value="Genomic_DNA"/>
</dbReference>
<dbReference type="Proteomes" id="UP001596997">
    <property type="component" value="Unassembled WGS sequence"/>
</dbReference>
<dbReference type="Pfam" id="PF26622">
    <property type="entry name" value="DUF8199"/>
    <property type="match status" value="1"/>
</dbReference>
<comment type="caution">
    <text evidence="1">The sequence shown here is derived from an EMBL/GenBank/DDBJ whole genome shotgun (WGS) entry which is preliminary data.</text>
</comment>